<protein>
    <submittedName>
        <fullName evidence="1">Uncharacterized protein</fullName>
    </submittedName>
</protein>
<name>A0A0D6DYX3_9LACT</name>
<dbReference type="RefSeq" id="WP_047916150.1">
    <property type="nucleotide sequence ID" value="NZ_LN774769.1"/>
</dbReference>
<sequence length="110" mass="12325">MNLLANLKLLLDLTDSDIELDVKLDLIIEQSKKKVLAYLPNVTLVPDELSYIVLELSVVRFNRIGNEGMTNYSQDGESIAYGADMSNYEADIKSWLSKQAGNDRGVVKFL</sequence>
<dbReference type="EMBL" id="LN774769">
    <property type="protein sequence ID" value="CEN29142.1"/>
    <property type="molecule type" value="Genomic_DNA"/>
</dbReference>
<dbReference type="KEGG" id="lpk:LACPI_1942"/>
<reference evidence="2" key="1">
    <citation type="submission" date="2015-01" db="EMBL/GenBank/DDBJ databases">
        <authorList>
            <person name="Andreevskaya M."/>
        </authorList>
    </citation>
    <scope>NUCLEOTIDE SEQUENCE [LARGE SCALE GENOMIC DNA]</scope>
    <source>
        <strain evidence="2">MKFS47</strain>
    </source>
</reference>
<dbReference type="HOGENOM" id="CLU_165430_1_1_9"/>
<gene>
    <name evidence="1" type="ORF">LACPI_1942</name>
</gene>
<dbReference type="Pfam" id="PF05135">
    <property type="entry name" value="Phage_connect_1"/>
    <property type="match status" value="1"/>
</dbReference>
<dbReference type="Proteomes" id="UP000033166">
    <property type="component" value="Chromosome I"/>
</dbReference>
<evidence type="ECO:0000313" key="1">
    <source>
        <dbReference type="EMBL" id="CEN29142.1"/>
    </source>
</evidence>
<organism evidence="1 2">
    <name type="scientific">Pseudolactococcus piscium MKFS47</name>
    <dbReference type="NCBI Taxonomy" id="297352"/>
    <lineage>
        <taxon>Bacteria</taxon>
        <taxon>Bacillati</taxon>
        <taxon>Bacillota</taxon>
        <taxon>Bacilli</taxon>
        <taxon>Lactobacillales</taxon>
        <taxon>Streptococcaceae</taxon>
        <taxon>Pseudolactococcus</taxon>
    </lineage>
</organism>
<proteinExistence type="predicted"/>
<evidence type="ECO:0000313" key="2">
    <source>
        <dbReference type="Proteomes" id="UP000033166"/>
    </source>
</evidence>
<dbReference type="InterPro" id="IPR021146">
    <property type="entry name" value="Phage_gp6-like_head-tail"/>
</dbReference>
<dbReference type="AlphaFoldDB" id="A0A0D6DYX3"/>
<accession>A0A0D6DYX3</accession>